<dbReference type="RefSeq" id="WP_296942072.1">
    <property type="nucleotide sequence ID" value="NZ_LT599032.1"/>
</dbReference>
<proteinExistence type="predicted"/>
<dbReference type="Pfam" id="PF13568">
    <property type="entry name" value="OMP_b-brl_2"/>
    <property type="match status" value="1"/>
</dbReference>
<feature type="domain" description="Outer membrane protein beta-barrel" evidence="2">
    <location>
        <begin position="22"/>
        <end position="198"/>
    </location>
</feature>
<name>A0A212JSN4_9BACT</name>
<organism evidence="3">
    <name type="scientific">uncultured Dysgonomonas sp</name>
    <dbReference type="NCBI Taxonomy" id="206096"/>
    <lineage>
        <taxon>Bacteria</taxon>
        <taxon>Pseudomonadati</taxon>
        <taxon>Bacteroidota</taxon>
        <taxon>Bacteroidia</taxon>
        <taxon>Bacteroidales</taxon>
        <taxon>Dysgonomonadaceae</taxon>
        <taxon>Dysgonomonas</taxon>
        <taxon>environmental samples</taxon>
    </lineage>
</organism>
<feature type="chain" id="PRO_5013075304" description="Outer membrane protein beta-barrel domain-containing protein" evidence="1">
    <location>
        <begin position="23"/>
        <end position="224"/>
    </location>
</feature>
<evidence type="ECO:0000259" key="2">
    <source>
        <dbReference type="Pfam" id="PF13568"/>
    </source>
</evidence>
<sequence>MKTSLRLLIISIIILISGNANAQFFVEKQKYVTFQIRGGMNLSNVSAWKNEYGFKSGKVRFGYNFGGIADITLGNDVYLQTGLSFTTKGAKVNRLSTTAGNMEAKMEAMYIQLPIYFTYKFNFPNNTHFGFAMGPYVAYGIAGKTTLTTLDGTPESNKGNTFAGDGLWNRPDVGLGIELQAELSRFVFIIGSDTGFTRIWKREMLNDNLKVRNNSVYLSLGVKI</sequence>
<gene>
    <name evidence="3" type="ORF">KL86DYS1_30302</name>
</gene>
<keyword evidence="1" id="KW-0732">Signal</keyword>
<dbReference type="InterPro" id="IPR025665">
    <property type="entry name" value="Beta-barrel_OMP_2"/>
</dbReference>
<accession>A0A212JSN4</accession>
<protein>
    <recommendedName>
        <fullName evidence="2">Outer membrane protein beta-barrel domain-containing protein</fullName>
    </recommendedName>
</protein>
<evidence type="ECO:0000256" key="1">
    <source>
        <dbReference type="SAM" id="SignalP"/>
    </source>
</evidence>
<dbReference type="AlphaFoldDB" id="A0A212JSN4"/>
<evidence type="ECO:0000313" key="3">
    <source>
        <dbReference type="EMBL" id="SBW02441.1"/>
    </source>
</evidence>
<feature type="signal peptide" evidence="1">
    <location>
        <begin position="1"/>
        <end position="22"/>
    </location>
</feature>
<reference evidence="3" key="1">
    <citation type="submission" date="2016-04" db="EMBL/GenBank/DDBJ databases">
        <authorList>
            <person name="Evans L.H."/>
            <person name="Alamgir A."/>
            <person name="Owens N."/>
            <person name="Weber N.D."/>
            <person name="Virtaneva K."/>
            <person name="Barbian K."/>
            <person name="Babar A."/>
            <person name="Rosenke K."/>
        </authorList>
    </citation>
    <scope>NUCLEOTIDE SEQUENCE</scope>
    <source>
        <strain evidence="3">86-1</strain>
    </source>
</reference>
<dbReference type="EMBL" id="FLUM01000003">
    <property type="protein sequence ID" value="SBW02441.1"/>
    <property type="molecule type" value="Genomic_DNA"/>
</dbReference>